<evidence type="ECO:0000256" key="3">
    <source>
        <dbReference type="PROSITE-ProRule" id="PRU00464"/>
    </source>
</evidence>
<keyword evidence="5" id="KW-0378">Hydrolase</keyword>
<protein>
    <submittedName>
        <fullName evidence="5">Diadenosine tetraphosphate (Ap4A) hydrolase</fullName>
    </submittedName>
</protein>
<dbReference type="AlphaFoldDB" id="A0A1G9QND5"/>
<dbReference type="SUPFAM" id="SSF54197">
    <property type="entry name" value="HIT-like"/>
    <property type="match status" value="1"/>
</dbReference>
<dbReference type="Proteomes" id="UP000198510">
    <property type="component" value="Unassembled WGS sequence"/>
</dbReference>
<dbReference type="InterPro" id="IPR036265">
    <property type="entry name" value="HIT-like_sf"/>
</dbReference>
<dbReference type="STRING" id="1075417.SAMN05421823_110235"/>
<evidence type="ECO:0000256" key="2">
    <source>
        <dbReference type="PIRSR" id="PIRSR601310-3"/>
    </source>
</evidence>
<dbReference type="PANTHER" id="PTHR46648:SF1">
    <property type="entry name" value="ADENOSINE 5'-MONOPHOSPHORAMIDASE HNT1"/>
    <property type="match status" value="1"/>
</dbReference>
<feature type="short sequence motif" description="Histidine triad motif" evidence="2 3">
    <location>
        <begin position="99"/>
        <end position="103"/>
    </location>
</feature>
<dbReference type="PROSITE" id="PS51084">
    <property type="entry name" value="HIT_2"/>
    <property type="match status" value="1"/>
</dbReference>
<proteinExistence type="predicted"/>
<name>A0A1G9QND5_9BACT</name>
<feature type="active site" description="Tele-AMP-histidine intermediate" evidence="1">
    <location>
        <position position="101"/>
    </location>
</feature>
<dbReference type="PANTHER" id="PTHR46648">
    <property type="entry name" value="HIT FAMILY PROTEIN 1"/>
    <property type="match status" value="1"/>
</dbReference>
<dbReference type="PRINTS" id="PR00332">
    <property type="entry name" value="HISTRIAD"/>
</dbReference>
<dbReference type="GO" id="GO:0009117">
    <property type="term" value="P:nucleotide metabolic process"/>
    <property type="evidence" value="ECO:0007669"/>
    <property type="project" value="TreeGrafter"/>
</dbReference>
<sequence length="141" mass="15052">MATNCIFCRILAGDLPGSLVYRDEQCAAFLDIHPINPGHLLVVPLQHASGLADLPPDVGGHLFRVGQRLSLALRQTIPEAEGINLLLSDGAAAGQEVFHVHLHVIPRHRGDGSGFRFRGAGLHTAARPQLDQLAADLAAHL</sequence>
<evidence type="ECO:0000259" key="4">
    <source>
        <dbReference type="PROSITE" id="PS51084"/>
    </source>
</evidence>
<accession>A0A1G9QND5</accession>
<evidence type="ECO:0000256" key="1">
    <source>
        <dbReference type="PIRSR" id="PIRSR601310-1"/>
    </source>
</evidence>
<dbReference type="GO" id="GO:0016787">
    <property type="term" value="F:hydrolase activity"/>
    <property type="evidence" value="ECO:0007669"/>
    <property type="project" value="UniProtKB-KW"/>
</dbReference>
<dbReference type="OrthoDB" id="9784774at2"/>
<dbReference type="InterPro" id="IPR011146">
    <property type="entry name" value="HIT-like"/>
</dbReference>
<dbReference type="RefSeq" id="WP_089686352.1">
    <property type="nucleotide sequence ID" value="NZ_FNFO01000010.1"/>
</dbReference>
<evidence type="ECO:0000313" key="5">
    <source>
        <dbReference type="EMBL" id="SDM12400.1"/>
    </source>
</evidence>
<keyword evidence="6" id="KW-1185">Reference proteome</keyword>
<dbReference type="Gene3D" id="3.30.428.10">
    <property type="entry name" value="HIT-like"/>
    <property type="match status" value="1"/>
</dbReference>
<feature type="domain" description="HIT" evidence="4">
    <location>
        <begin position="6"/>
        <end position="114"/>
    </location>
</feature>
<gene>
    <name evidence="5" type="ORF">SAMN05421823_110235</name>
</gene>
<organism evidence="5 6">
    <name type="scientific">Catalinimonas alkaloidigena</name>
    <dbReference type="NCBI Taxonomy" id="1075417"/>
    <lineage>
        <taxon>Bacteria</taxon>
        <taxon>Pseudomonadati</taxon>
        <taxon>Bacteroidota</taxon>
        <taxon>Cytophagia</taxon>
        <taxon>Cytophagales</taxon>
        <taxon>Catalimonadaceae</taxon>
        <taxon>Catalinimonas</taxon>
    </lineage>
</organism>
<evidence type="ECO:0000313" key="6">
    <source>
        <dbReference type="Proteomes" id="UP000198510"/>
    </source>
</evidence>
<dbReference type="EMBL" id="FNFO01000010">
    <property type="protein sequence ID" value="SDM12400.1"/>
    <property type="molecule type" value="Genomic_DNA"/>
</dbReference>
<reference evidence="5 6" key="1">
    <citation type="submission" date="2016-10" db="EMBL/GenBank/DDBJ databases">
        <authorList>
            <person name="de Groot N.N."/>
        </authorList>
    </citation>
    <scope>NUCLEOTIDE SEQUENCE [LARGE SCALE GENOMIC DNA]</scope>
    <source>
        <strain evidence="5 6">DSM 25186</strain>
    </source>
</reference>
<dbReference type="Pfam" id="PF01230">
    <property type="entry name" value="HIT"/>
    <property type="match status" value="1"/>
</dbReference>
<dbReference type="InterPro" id="IPR001310">
    <property type="entry name" value="Histidine_triad_HIT"/>
</dbReference>